<dbReference type="Gene3D" id="1.25.40.10">
    <property type="entry name" value="Tetratricopeptide repeat domain"/>
    <property type="match status" value="5"/>
</dbReference>
<dbReference type="InterPro" id="IPR002885">
    <property type="entry name" value="PPR_rpt"/>
</dbReference>
<dbReference type="InterPro" id="IPR046960">
    <property type="entry name" value="PPR_At4g14850-like_plant"/>
</dbReference>
<dbReference type="Gene3D" id="2.30.30.1190">
    <property type="match status" value="1"/>
</dbReference>
<feature type="repeat" description="PPR" evidence="5">
    <location>
        <begin position="100"/>
        <end position="130"/>
    </location>
</feature>
<dbReference type="FunFam" id="1.25.40.10:FF:000031">
    <property type="entry name" value="Pentatricopeptide repeat-containing protein mitochondrial"/>
    <property type="match status" value="1"/>
</dbReference>
<dbReference type="FunFam" id="1.25.40.10:FF:000501">
    <property type="entry name" value="Putative pentatricopeptide repeat-containing protein mitochondrial"/>
    <property type="match status" value="1"/>
</dbReference>
<sequence length="937" mass="106044">MMKRLCPTINYTGNYFNRRIHSAHPNFQNEQSINDYLSSLSKKKLFKEALSSFHILENNSNYHFYPSTYAHLIAACSSLRSLQHGRKIHKHILKSKFQLDMTLANHILNMYGKCGSIKDARKVFDDMPERNVVSWTSLIAGYSQNGLELEEAIKLYIQMLRAGPMPDQFTFGSVIRACSSMNEVELGRQLHAHVIKMEFGSNLIAQNALIAMHTKFGRINEAHIVFSSIKLKDLISWSSMIAGFSQLGYELEALSYFKEMLCHGTYQPNEFIFGSVFSACGCLGQPEYGRQIHGVSIKFGLGGDVFSGCSLTDMYGKCGLLCYAKTAFNQIENPDVVSWNALIAAFAYGGDVNQAMLNFSRMRYLESRPDYITVRSLLGAFTDPLTLCQGKLVHSYIIKTGLDLDVPVSNTILSMYANCSVWKDAYKMFNNIQSKADLVSWNAILTTCVHHNMAGEVFSLLRMMMLSYNRPDNITLTIVLGACGKITSLEMGDHVYCYATKTGFNIDVSVINGFIDMYVKCGSLESARKLFDCMENPDVFSWSSLIVGYAQFGYGEEALNLFMKMRKSGAKPNQVTLVGVLTACSHVGLVEEGWQLFNTMEEEHGVVPTREHYSCVVDLLARSGRINDAEAFIDQMPFEPDIVMWKTLLAACKTRNNIQVGKRAAENILQIDPSNSSAHVLLSNIYASTGSWKDVATLRSLMRQNGVKKVPGQSWIEVKDNIHVFSAEDGLHPERGRIYTMLEELWLQMFDAGYVPLRGRSRTIKRKRASPSCKETNFPKVKKSLLNKIHQYVKDQILEPKYACTFILDYGYQHIDFEENKCKLNDIIRMCKQERARQVSTQFDANSATFYLIFLPDLVNFALDCSRLNGVHILLRLPISSLDGRMNYSSLNHGRLLPLQPYAKDCPHYIQNGSCKFGLNCRYNHCDKRTQFNVVWV</sequence>
<dbReference type="InterPro" id="IPR000571">
    <property type="entry name" value="Znf_CCCH"/>
</dbReference>
<dbReference type="GO" id="GO:0008270">
    <property type="term" value="F:zinc ion binding"/>
    <property type="evidence" value="ECO:0007669"/>
    <property type="project" value="UniProtKB-KW"/>
</dbReference>
<accession>A0ABD1U4B7</accession>
<evidence type="ECO:0000256" key="6">
    <source>
        <dbReference type="PROSITE-ProRule" id="PRU00723"/>
    </source>
</evidence>
<feature type="repeat" description="PPR" evidence="5">
    <location>
        <begin position="538"/>
        <end position="572"/>
    </location>
</feature>
<keyword evidence="6" id="KW-0863">Zinc-finger</keyword>
<evidence type="ECO:0000256" key="1">
    <source>
        <dbReference type="ARBA" id="ARBA00004173"/>
    </source>
</evidence>
<keyword evidence="9" id="KW-1185">Reference proteome</keyword>
<dbReference type="Pfam" id="PF13041">
    <property type="entry name" value="PPR_2"/>
    <property type="match status" value="2"/>
</dbReference>
<evidence type="ECO:0000256" key="2">
    <source>
        <dbReference type="ARBA" id="ARBA00022737"/>
    </source>
</evidence>
<organism evidence="8 9">
    <name type="scientific">Forsythia ovata</name>
    <dbReference type="NCBI Taxonomy" id="205694"/>
    <lineage>
        <taxon>Eukaryota</taxon>
        <taxon>Viridiplantae</taxon>
        <taxon>Streptophyta</taxon>
        <taxon>Embryophyta</taxon>
        <taxon>Tracheophyta</taxon>
        <taxon>Spermatophyta</taxon>
        <taxon>Magnoliopsida</taxon>
        <taxon>eudicotyledons</taxon>
        <taxon>Gunneridae</taxon>
        <taxon>Pentapetalae</taxon>
        <taxon>asterids</taxon>
        <taxon>lamiids</taxon>
        <taxon>Lamiales</taxon>
        <taxon>Oleaceae</taxon>
        <taxon>Forsythieae</taxon>
        <taxon>Forsythia</taxon>
    </lineage>
</organism>
<gene>
    <name evidence="8" type="ORF">Fot_23755</name>
</gene>
<feature type="domain" description="C3H1-type" evidence="7">
    <location>
        <begin position="900"/>
        <end position="928"/>
    </location>
</feature>
<dbReference type="InterPro" id="IPR011990">
    <property type="entry name" value="TPR-like_helical_dom_sf"/>
</dbReference>
<proteinExistence type="predicted"/>
<protein>
    <submittedName>
        <fullName evidence="8">Pentatricopeptide repeat-containing protein</fullName>
    </submittedName>
</protein>
<dbReference type="PANTHER" id="PTHR47926">
    <property type="entry name" value="PENTATRICOPEPTIDE REPEAT-CONTAINING PROTEIN"/>
    <property type="match status" value="1"/>
</dbReference>
<dbReference type="EMBL" id="JBFOLJ010000007">
    <property type="protein sequence ID" value="KAL2519832.1"/>
    <property type="molecule type" value="Genomic_DNA"/>
</dbReference>
<dbReference type="PROSITE" id="PS50103">
    <property type="entry name" value="ZF_C3H1"/>
    <property type="match status" value="1"/>
</dbReference>
<dbReference type="AlphaFoldDB" id="A0ABD1U4B7"/>
<dbReference type="InterPro" id="IPR046848">
    <property type="entry name" value="E_motif"/>
</dbReference>
<feature type="repeat" description="PPR" evidence="5">
    <location>
        <begin position="131"/>
        <end position="166"/>
    </location>
</feature>
<dbReference type="Proteomes" id="UP001604277">
    <property type="component" value="Unassembled WGS sequence"/>
</dbReference>
<evidence type="ECO:0000313" key="8">
    <source>
        <dbReference type="EMBL" id="KAL2519832.1"/>
    </source>
</evidence>
<comment type="caution">
    <text evidence="8">The sequence shown here is derived from an EMBL/GenBank/DDBJ whole genome shotgun (WGS) entry which is preliminary data.</text>
</comment>
<dbReference type="Pfam" id="PF01535">
    <property type="entry name" value="PPR"/>
    <property type="match status" value="5"/>
</dbReference>
<dbReference type="FunFam" id="1.25.40.10:FF:000694">
    <property type="entry name" value="Pentatricopeptide repeat-containing protein At3g50420"/>
    <property type="match status" value="1"/>
</dbReference>
<evidence type="ECO:0000256" key="3">
    <source>
        <dbReference type="ARBA" id="ARBA00022946"/>
    </source>
</evidence>
<feature type="repeat" description="PPR" evidence="5">
    <location>
        <begin position="233"/>
        <end position="267"/>
    </location>
</feature>
<dbReference type="PROSITE" id="PS51375">
    <property type="entry name" value="PPR"/>
    <property type="match status" value="5"/>
</dbReference>
<dbReference type="SUPFAM" id="SSF48452">
    <property type="entry name" value="TPR-like"/>
    <property type="match status" value="1"/>
</dbReference>
<name>A0ABD1U4B7_9LAMI</name>
<reference evidence="9" key="1">
    <citation type="submission" date="2024-07" db="EMBL/GenBank/DDBJ databases">
        <title>Two chromosome-level genome assemblies of Korean endemic species Abeliophyllum distichum and Forsythia ovata (Oleaceae).</title>
        <authorList>
            <person name="Jang H."/>
        </authorList>
    </citation>
    <scope>NUCLEOTIDE SEQUENCE [LARGE SCALE GENOMIC DNA]</scope>
</reference>
<dbReference type="FunFam" id="1.25.40.10:FF:000366">
    <property type="entry name" value="Pentatricopeptide (PPR) repeat-containing protein"/>
    <property type="match status" value="1"/>
</dbReference>
<keyword evidence="6" id="KW-0862">Zinc</keyword>
<feature type="zinc finger region" description="C3H1-type" evidence="6">
    <location>
        <begin position="900"/>
        <end position="928"/>
    </location>
</feature>
<dbReference type="Pfam" id="PF20431">
    <property type="entry name" value="E_motif"/>
    <property type="match status" value="1"/>
</dbReference>
<dbReference type="NCBIfam" id="TIGR00756">
    <property type="entry name" value="PPR"/>
    <property type="match status" value="4"/>
</dbReference>
<feature type="repeat" description="PPR" evidence="5">
    <location>
        <begin position="335"/>
        <end position="369"/>
    </location>
</feature>
<dbReference type="PANTHER" id="PTHR47926:SF420">
    <property type="entry name" value="REPEAT-CONTAINING PROTEIN, PUTATIVE-RELATED"/>
    <property type="match status" value="1"/>
</dbReference>
<comment type="subcellular location">
    <subcellularLocation>
        <location evidence="1">Mitochondrion</location>
    </subcellularLocation>
</comment>
<evidence type="ECO:0000256" key="4">
    <source>
        <dbReference type="ARBA" id="ARBA00023128"/>
    </source>
</evidence>
<evidence type="ECO:0000313" key="9">
    <source>
        <dbReference type="Proteomes" id="UP001604277"/>
    </source>
</evidence>
<keyword evidence="4" id="KW-0496">Mitochondrion</keyword>
<evidence type="ECO:0000256" key="5">
    <source>
        <dbReference type="PROSITE-ProRule" id="PRU00708"/>
    </source>
</evidence>
<keyword evidence="6" id="KW-0479">Metal-binding</keyword>
<evidence type="ECO:0000259" key="7">
    <source>
        <dbReference type="PROSITE" id="PS50103"/>
    </source>
</evidence>
<dbReference type="GO" id="GO:0005739">
    <property type="term" value="C:mitochondrion"/>
    <property type="evidence" value="ECO:0007669"/>
    <property type="project" value="UniProtKB-SubCell"/>
</dbReference>
<keyword evidence="3" id="KW-0809">Transit peptide</keyword>
<keyword evidence="2" id="KW-0677">Repeat</keyword>